<keyword evidence="1" id="KW-1133">Transmembrane helix</keyword>
<feature type="transmembrane region" description="Helical" evidence="1">
    <location>
        <begin position="12"/>
        <end position="31"/>
    </location>
</feature>
<dbReference type="RefSeq" id="WP_095519222.1">
    <property type="nucleotide sequence ID" value="NZ_NPKH01000020.1"/>
</dbReference>
<reference evidence="2 3" key="1">
    <citation type="submission" date="2017-08" db="EMBL/GenBank/DDBJ databases">
        <title>Mesorhizobium wenxinae sp. nov., a novel rhizobial species isolated from root nodules of chickpea (Cicer arietinum L.).</title>
        <authorList>
            <person name="Zhang J."/>
        </authorList>
    </citation>
    <scope>NUCLEOTIDE SEQUENCE [LARGE SCALE GENOMIC DNA]</scope>
    <source>
        <strain evidence="3">WYCCWR 10019</strain>
    </source>
</reference>
<keyword evidence="3" id="KW-1185">Reference proteome</keyword>
<name>A0A271KIY3_9HYPH</name>
<dbReference type="Proteomes" id="UP000215931">
    <property type="component" value="Unassembled WGS sequence"/>
</dbReference>
<dbReference type="Pfam" id="PF10095">
    <property type="entry name" value="DUF2333"/>
    <property type="match status" value="2"/>
</dbReference>
<comment type="caution">
    <text evidence="2">The sequence shown here is derived from an EMBL/GenBank/DDBJ whole genome shotgun (WGS) entry which is preliminary data.</text>
</comment>
<gene>
    <name evidence="2" type="ORF">CIT31_15365</name>
</gene>
<keyword evidence="1" id="KW-0472">Membrane</keyword>
<protein>
    <recommendedName>
        <fullName evidence="4">DUF2333 domain-containing protein</fullName>
    </recommendedName>
</protein>
<evidence type="ECO:0000313" key="2">
    <source>
        <dbReference type="EMBL" id="PAP95394.1"/>
    </source>
</evidence>
<evidence type="ECO:0000313" key="3">
    <source>
        <dbReference type="Proteomes" id="UP000215931"/>
    </source>
</evidence>
<proteinExistence type="predicted"/>
<feature type="transmembrane region" description="Helical" evidence="1">
    <location>
        <begin position="43"/>
        <end position="65"/>
    </location>
</feature>
<accession>A0A271KIY3</accession>
<evidence type="ECO:0000256" key="1">
    <source>
        <dbReference type="SAM" id="Phobius"/>
    </source>
</evidence>
<dbReference type="OrthoDB" id="7594726at2"/>
<organism evidence="2 3">
    <name type="scientific">Mesorhizobium wenxiniae</name>
    <dbReference type="NCBI Taxonomy" id="2014805"/>
    <lineage>
        <taxon>Bacteria</taxon>
        <taxon>Pseudomonadati</taxon>
        <taxon>Pseudomonadota</taxon>
        <taxon>Alphaproteobacteria</taxon>
        <taxon>Hyphomicrobiales</taxon>
        <taxon>Phyllobacteriaceae</taxon>
        <taxon>Mesorhizobium</taxon>
    </lineage>
</organism>
<dbReference type="AlphaFoldDB" id="A0A271KIY3"/>
<sequence>MLDPIVNFFTRIFQWIGRGIGFAVGVILWPFMWAGHWYTQRGWILKAVLGLALLMLIGLYGYFIWNTQVWSNFNPAYAEAYNFTQPAGTAPAQPAPSATGETAGVEGEVKTCTNSAIVQVAADLIDFNVNENAWISSMILYKLGFFGMDWDRTPFLDNKASFQRGVNQAIRRTAVELVDTLGRVRGTSQIDQNLQDARGAITFDEETWYFGLRPFGPKTPTPSFYRTAASSLRAFNDRLMKCEVVFNARADNLLQFVDRIASDIGSTSDLIRDRSQNFNSGWFDTRADDRFWFAYGQLYGYYGILTAAHHDFQQILDNRGLTPLWNSVEGQLKAALAIQPLIISNGREDGWIMPTHLTTMGFYVLRVRSNLVEVRSVLDR</sequence>
<evidence type="ECO:0008006" key="4">
    <source>
        <dbReference type="Google" id="ProtNLM"/>
    </source>
</evidence>
<keyword evidence="1" id="KW-0812">Transmembrane</keyword>
<dbReference type="EMBL" id="NPKH01000020">
    <property type="protein sequence ID" value="PAP95394.1"/>
    <property type="molecule type" value="Genomic_DNA"/>
</dbReference>
<dbReference type="InterPro" id="IPR016936">
    <property type="entry name" value="UCP029693"/>
</dbReference>